<organism evidence="2">
    <name type="scientific">Triticum aestivum</name>
    <name type="common">Wheat</name>
    <dbReference type="NCBI Taxonomy" id="4565"/>
    <lineage>
        <taxon>Eukaryota</taxon>
        <taxon>Viridiplantae</taxon>
        <taxon>Streptophyta</taxon>
        <taxon>Embryophyta</taxon>
        <taxon>Tracheophyta</taxon>
        <taxon>Spermatophyta</taxon>
        <taxon>Magnoliopsida</taxon>
        <taxon>Liliopsida</taxon>
        <taxon>Poales</taxon>
        <taxon>Poaceae</taxon>
        <taxon>BOP clade</taxon>
        <taxon>Pooideae</taxon>
        <taxon>Triticodae</taxon>
        <taxon>Triticeae</taxon>
        <taxon>Triticinae</taxon>
        <taxon>Triticum</taxon>
    </lineage>
</organism>
<reference evidence="2" key="1">
    <citation type="submission" date="2018-08" db="EMBL/GenBank/DDBJ databases">
        <authorList>
            <person name="Rossello M."/>
        </authorList>
    </citation>
    <scope>NUCLEOTIDE SEQUENCE [LARGE SCALE GENOMIC DNA]</scope>
    <source>
        <strain evidence="2">cv. Chinese Spring</strain>
    </source>
</reference>
<evidence type="ECO:0000256" key="1">
    <source>
        <dbReference type="SAM" id="Phobius"/>
    </source>
</evidence>
<keyword evidence="1" id="KW-0812">Transmembrane</keyword>
<dbReference type="Proteomes" id="UP000019116">
    <property type="component" value="Chromosome 2B"/>
</dbReference>
<gene>
    <name evidence="2" type="primary">LOC123049564</name>
</gene>
<evidence type="ECO:0000313" key="3">
    <source>
        <dbReference type="Proteomes" id="UP000019116"/>
    </source>
</evidence>
<reference evidence="2" key="2">
    <citation type="submission" date="2018-10" db="UniProtKB">
        <authorList>
            <consortium name="EnsemblPlants"/>
        </authorList>
    </citation>
    <scope>IDENTIFICATION</scope>
</reference>
<dbReference type="EnsemblPlants" id="TraesCS2B02G373800.1">
    <property type="protein sequence ID" value="TraesCS2B02G373800.1"/>
    <property type="gene ID" value="TraesCS2B02G373800"/>
</dbReference>
<keyword evidence="3" id="KW-1185">Reference proteome</keyword>
<keyword evidence="1" id="KW-0472">Membrane</keyword>
<feature type="transmembrane region" description="Helical" evidence="1">
    <location>
        <begin position="210"/>
        <end position="226"/>
    </location>
</feature>
<sequence length="227" mass="26776">MKTTAFDGSCRTKRQPKNSTKMFLFVFKQKVGSLVFGKDHKVSIPKKMFRLCIRDEYGMRALAKPTVVLKSTALYHEIQLREGRWRLVAFIDDHMIHTWPIYREKYGPIGKASCTINNALRKYSERRLEAGLFYLVRDKKRYLSFTTRSHLYGDEFLKDLWRKKRLERTMQKHNQELLTCSASVSETNIPEDRNLFSILIRTLRLCGMRHVFYLLLVISVALAIVYL</sequence>
<keyword evidence="1" id="KW-1133">Transmembrane helix</keyword>
<dbReference type="Gramene" id="TraesNOR2B03G00996890.1">
    <property type="protein sequence ID" value="TraesNOR2B03G00996890.1"/>
    <property type="gene ID" value="TraesNOR2B03G00996890"/>
</dbReference>
<dbReference type="Gramene" id="TraesCS2B03G0960400.1">
    <property type="protein sequence ID" value="TraesCS2B03G0960400.1.CDS"/>
    <property type="gene ID" value="TraesCS2B03G0960400"/>
</dbReference>
<dbReference type="OrthoDB" id="695347at2759"/>
<name>A0A3B6C984_WHEAT</name>
<evidence type="ECO:0000313" key="2">
    <source>
        <dbReference type="EnsemblPlants" id="TraesCS2B02G373800.1"/>
    </source>
</evidence>
<dbReference type="Gramene" id="TraesCS2B02G373800.1">
    <property type="protein sequence ID" value="TraesCS2B02G373800.1"/>
    <property type="gene ID" value="TraesCS2B02G373800"/>
</dbReference>
<accession>A0A3B6C984</accession>
<dbReference type="AlphaFoldDB" id="A0A3B6C984"/>
<protein>
    <submittedName>
        <fullName evidence="2">Uncharacterized protein</fullName>
    </submittedName>
</protein>
<proteinExistence type="predicted"/>
<dbReference type="Gramene" id="TraesSTA2B03G00979180.1">
    <property type="protein sequence ID" value="TraesSTA2B03G00979180.1"/>
    <property type="gene ID" value="TraesSTA2B03G00979180"/>
</dbReference>